<evidence type="ECO:0000313" key="5">
    <source>
        <dbReference type="EMBL" id="KIM71415.1"/>
    </source>
</evidence>
<evidence type="ECO:0000313" key="6">
    <source>
        <dbReference type="Proteomes" id="UP000054166"/>
    </source>
</evidence>
<dbReference type="PROSITE" id="PS50158">
    <property type="entry name" value="ZF_CCHC"/>
    <property type="match status" value="1"/>
</dbReference>
<dbReference type="GO" id="GO:0006397">
    <property type="term" value="P:mRNA processing"/>
    <property type="evidence" value="ECO:0007669"/>
    <property type="project" value="UniProtKB-KW"/>
</dbReference>
<dbReference type="GO" id="GO:0008270">
    <property type="term" value="F:zinc ion binding"/>
    <property type="evidence" value="ECO:0007669"/>
    <property type="project" value="UniProtKB-KW"/>
</dbReference>
<keyword evidence="2" id="KW-0479">Metal-binding</keyword>
<dbReference type="GO" id="GO:0003676">
    <property type="term" value="F:nucleic acid binding"/>
    <property type="evidence" value="ECO:0007669"/>
    <property type="project" value="InterPro"/>
</dbReference>
<dbReference type="OrthoDB" id="3263571at2759"/>
<dbReference type="Proteomes" id="UP000054166">
    <property type="component" value="Unassembled WGS sequence"/>
</dbReference>
<dbReference type="STRING" id="765440.A0A0C3EFF7"/>
<name>A0A0C3EFF7_PILCF</name>
<dbReference type="Pfam" id="PF00098">
    <property type="entry name" value="zf-CCHC"/>
    <property type="match status" value="1"/>
</dbReference>
<feature type="compositionally biased region" description="Basic and acidic residues" evidence="3">
    <location>
        <begin position="480"/>
        <end position="489"/>
    </location>
</feature>
<dbReference type="Gene3D" id="4.10.60.10">
    <property type="entry name" value="Zinc finger, CCHC-type"/>
    <property type="match status" value="1"/>
</dbReference>
<feature type="domain" description="CCHC-type" evidence="4">
    <location>
        <begin position="383"/>
        <end position="398"/>
    </location>
</feature>
<keyword evidence="2" id="KW-0863">Zinc-finger</keyword>
<dbReference type="HOGENOM" id="CLU_394606_0_0_1"/>
<dbReference type="AlphaFoldDB" id="A0A0C3EFF7"/>
<dbReference type="InterPro" id="IPR001878">
    <property type="entry name" value="Znf_CCHC"/>
</dbReference>
<keyword evidence="2" id="KW-0862">Zinc</keyword>
<keyword evidence="1" id="KW-0507">mRNA processing</keyword>
<keyword evidence="6" id="KW-1185">Reference proteome</keyword>
<evidence type="ECO:0000256" key="2">
    <source>
        <dbReference type="PROSITE-ProRule" id="PRU00047"/>
    </source>
</evidence>
<dbReference type="EMBL" id="KN833325">
    <property type="protein sequence ID" value="KIM71415.1"/>
    <property type="molecule type" value="Genomic_DNA"/>
</dbReference>
<reference evidence="5 6" key="1">
    <citation type="submission" date="2014-04" db="EMBL/GenBank/DDBJ databases">
        <authorList>
            <consortium name="DOE Joint Genome Institute"/>
            <person name="Kuo A."/>
            <person name="Tarkka M."/>
            <person name="Buscot F."/>
            <person name="Kohler A."/>
            <person name="Nagy L.G."/>
            <person name="Floudas D."/>
            <person name="Copeland A."/>
            <person name="Barry K.W."/>
            <person name="Cichocki N."/>
            <person name="Veneault-Fourrey C."/>
            <person name="LaButti K."/>
            <person name="Lindquist E.A."/>
            <person name="Lipzen A."/>
            <person name="Lundell T."/>
            <person name="Morin E."/>
            <person name="Murat C."/>
            <person name="Sun H."/>
            <person name="Tunlid A."/>
            <person name="Henrissat B."/>
            <person name="Grigoriev I.V."/>
            <person name="Hibbett D.S."/>
            <person name="Martin F."/>
            <person name="Nordberg H.P."/>
            <person name="Cantor M.N."/>
            <person name="Hua S.X."/>
        </authorList>
    </citation>
    <scope>NUCLEOTIDE SEQUENCE [LARGE SCALE GENOMIC DNA]</scope>
    <source>
        <strain evidence="5 6">F 1598</strain>
    </source>
</reference>
<feature type="region of interest" description="Disordered" evidence="3">
    <location>
        <begin position="312"/>
        <end position="377"/>
    </location>
</feature>
<feature type="region of interest" description="Disordered" evidence="3">
    <location>
        <begin position="510"/>
        <end position="560"/>
    </location>
</feature>
<protein>
    <recommendedName>
        <fullName evidence="4">CCHC-type domain-containing protein</fullName>
    </recommendedName>
</protein>
<reference evidence="6" key="2">
    <citation type="submission" date="2015-01" db="EMBL/GenBank/DDBJ databases">
        <title>Evolutionary Origins and Diversification of the Mycorrhizal Mutualists.</title>
        <authorList>
            <consortium name="DOE Joint Genome Institute"/>
            <consortium name="Mycorrhizal Genomics Consortium"/>
            <person name="Kohler A."/>
            <person name="Kuo A."/>
            <person name="Nagy L.G."/>
            <person name="Floudas D."/>
            <person name="Copeland A."/>
            <person name="Barry K.W."/>
            <person name="Cichocki N."/>
            <person name="Veneault-Fourrey C."/>
            <person name="LaButti K."/>
            <person name="Lindquist E.A."/>
            <person name="Lipzen A."/>
            <person name="Lundell T."/>
            <person name="Morin E."/>
            <person name="Murat C."/>
            <person name="Riley R."/>
            <person name="Ohm R."/>
            <person name="Sun H."/>
            <person name="Tunlid A."/>
            <person name="Henrissat B."/>
            <person name="Grigoriev I.V."/>
            <person name="Hibbett D.S."/>
            <person name="Martin F."/>
        </authorList>
    </citation>
    <scope>NUCLEOTIDE SEQUENCE [LARGE SCALE GENOMIC DNA]</scope>
    <source>
        <strain evidence="6">F 1598</strain>
    </source>
</reference>
<gene>
    <name evidence="5" type="ORF">PILCRDRAFT_17096</name>
</gene>
<dbReference type="InterPro" id="IPR036875">
    <property type="entry name" value="Znf_CCHC_sf"/>
</dbReference>
<sequence>RTPAYTLVAYAPHKNLHRLYSTTVSFRSRRGRYGVSDDTDSNDSSEEERPFHSPEPPSIEEESPQEVPEELTSLTHPFYEERQYPPVLPLEPPPQVHLPPPPALSTNPSMSSPPPAAPAAPATPKERGRRPDPFSEPKNYELFRRQIRIFFLANPEIYDTDMRKIFFALTLLNEGPPGQWAQNYIEQVEAQADQAGNIPDAAWGTFNTFMNSLRDSFADPNKGRSASNALETLTYDNNRQADEFFQEFETLAGCAGYINNNAYLIDLLERKVPSRLLKKVYNDMVPNTYAAYKEKIIRFDNLEQRLKVITHQSGPKHSYSSPNYSSSSTSSHAKTSTGVYGGAGEPMDIGRNRPKAKLWVPRTSSSTKKPADNKPTGGAMRIKCFGCGKEGHMVSNCPLEKRKKRQQISPLDSPLVPPPRNRLSVTPPHATSSTQIFDTYDNCTYIATNEIDCLNRTKTALDQDDHEQLRGPPPLEEEPKEPGTQEARRHTLTTKATVLARRVGLERTSINTDQGKGTPFAYTEDVDSSPLADETSKNSEAQSPSHEEVIMLSDEERQSKDTDWIKKLEELHRHTETYRRGDTHTIMYRPSERCAGKQQ</sequence>
<feature type="compositionally biased region" description="Pro residues" evidence="3">
    <location>
        <begin position="86"/>
        <end position="103"/>
    </location>
</feature>
<feature type="region of interest" description="Disordered" evidence="3">
    <location>
        <begin position="23"/>
        <end position="137"/>
    </location>
</feature>
<dbReference type="SMART" id="SM00343">
    <property type="entry name" value="ZnF_C2HC"/>
    <property type="match status" value="1"/>
</dbReference>
<feature type="compositionally biased region" description="Acidic residues" evidence="3">
    <location>
        <begin position="58"/>
        <end position="69"/>
    </location>
</feature>
<dbReference type="SUPFAM" id="SSF57756">
    <property type="entry name" value="Retrovirus zinc finger-like domains"/>
    <property type="match status" value="1"/>
</dbReference>
<organism evidence="5 6">
    <name type="scientific">Piloderma croceum (strain F 1598)</name>
    <dbReference type="NCBI Taxonomy" id="765440"/>
    <lineage>
        <taxon>Eukaryota</taxon>
        <taxon>Fungi</taxon>
        <taxon>Dikarya</taxon>
        <taxon>Basidiomycota</taxon>
        <taxon>Agaricomycotina</taxon>
        <taxon>Agaricomycetes</taxon>
        <taxon>Agaricomycetidae</taxon>
        <taxon>Atheliales</taxon>
        <taxon>Atheliaceae</taxon>
        <taxon>Piloderma</taxon>
    </lineage>
</organism>
<dbReference type="InParanoid" id="A0A0C3EFF7"/>
<evidence type="ECO:0000259" key="4">
    <source>
        <dbReference type="PROSITE" id="PS50158"/>
    </source>
</evidence>
<evidence type="ECO:0000256" key="3">
    <source>
        <dbReference type="SAM" id="MobiDB-lite"/>
    </source>
</evidence>
<evidence type="ECO:0000256" key="1">
    <source>
        <dbReference type="ARBA" id="ARBA00022664"/>
    </source>
</evidence>
<feature type="compositionally biased region" description="Low complexity" evidence="3">
    <location>
        <begin position="315"/>
        <end position="336"/>
    </location>
</feature>
<feature type="compositionally biased region" description="Basic and acidic residues" evidence="3">
    <location>
        <begin position="545"/>
        <end position="560"/>
    </location>
</feature>
<accession>A0A0C3EFF7</accession>
<feature type="region of interest" description="Disordered" evidence="3">
    <location>
        <begin position="462"/>
        <end position="491"/>
    </location>
</feature>
<feature type="compositionally biased region" description="Acidic residues" evidence="3">
    <location>
        <begin position="37"/>
        <end position="46"/>
    </location>
</feature>
<feature type="compositionally biased region" description="Basic and acidic residues" evidence="3">
    <location>
        <begin position="124"/>
        <end position="137"/>
    </location>
</feature>
<feature type="non-terminal residue" evidence="5">
    <location>
        <position position="1"/>
    </location>
</feature>
<feature type="region of interest" description="Disordered" evidence="3">
    <location>
        <begin position="401"/>
        <end position="431"/>
    </location>
</feature>
<proteinExistence type="predicted"/>